<dbReference type="GO" id="GO:0006888">
    <property type="term" value="P:endoplasmic reticulum to Golgi vesicle-mediated transport"/>
    <property type="evidence" value="ECO:0007669"/>
    <property type="project" value="TreeGrafter"/>
</dbReference>
<evidence type="ECO:0000256" key="5">
    <source>
        <dbReference type="ARBA" id="ARBA00022490"/>
    </source>
</evidence>
<evidence type="ECO:0000256" key="11">
    <source>
        <dbReference type="SAM" id="Coils"/>
    </source>
</evidence>
<dbReference type="GO" id="GO:0006890">
    <property type="term" value="P:retrograde vesicle-mediated transport, Golgi to endoplasmic reticulum"/>
    <property type="evidence" value="ECO:0007669"/>
    <property type="project" value="InterPro"/>
</dbReference>
<evidence type="ECO:0000256" key="1">
    <source>
        <dbReference type="ARBA" id="ARBA00004255"/>
    </source>
</evidence>
<dbReference type="OrthoDB" id="310217at2759"/>
<evidence type="ECO:0000256" key="9">
    <source>
        <dbReference type="ARBA" id="ARBA00023136"/>
    </source>
</evidence>
<evidence type="ECO:0000256" key="3">
    <source>
        <dbReference type="ARBA" id="ARBA00008827"/>
    </source>
</evidence>
<dbReference type="SUPFAM" id="SSF48452">
    <property type="entry name" value="TPR-like"/>
    <property type="match status" value="1"/>
</dbReference>
<evidence type="ECO:0008006" key="14">
    <source>
        <dbReference type="Google" id="ProtNLM"/>
    </source>
</evidence>
<dbReference type="PANTHER" id="PTHR10805:SF0">
    <property type="entry name" value="COATOMER SUBUNIT EPSILON"/>
    <property type="match status" value="1"/>
</dbReference>
<evidence type="ECO:0000256" key="6">
    <source>
        <dbReference type="ARBA" id="ARBA00022892"/>
    </source>
</evidence>
<evidence type="ECO:0000256" key="7">
    <source>
        <dbReference type="ARBA" id="ARBA00022927"/>
    </source>
</evidence>
<protein>
    <recommendedName>
        <fullName evidence="14">Coatomer subunit epsilon</fullName>
    </recommendedName>
</protein>
<comment type="similarity">
    <text evidence="3">Belongs to the COPE family.</text>
</comment>
<dbReference type="GO" id="GO:0030126">
    <property type="term" value="C:COPI vesicle coat"/>
    <property type="evidence" value="ECO:0007669"/>
    <property type="project" value="TreeGrafter"/>
</dbReference>
<keyword evidence="11" id="KW-0175">Coiled coil</keyword>
<dbReference type="STRING" id="1036808.A0A0C3CV76"/>
<dbReference type="InParanoid" id="A0A0C3CV76"/>
<dbReference type="InterPro" id="IPR006822">
    <property type="entry name" value="Coatomer_esu"/>
</dbReference>
<dbReference type="Gene3D" id="1.25.40.10">
    <property type="entry name" value="Tetratricopeptide repeat domain"/>
    <property type="match status" value="1"/>
</dbReference>
<dbReference type="AlphaFoldDB" id="A0A0C3CV76"/>
<dbReference type="GO" id="GO:0000139">
    <property type="term" value="C:Golgi membrane"/>
    <property type="evidence" value="ECO:0007669"/>
    <property type="project" value="UniProtKB-SubCell"/>
</dbReference>
<reference evidence="13" key="2">
    <citation type="submission" date="2015-01" db="EMBL/GenBank/DDBJ databases">
        <title>Evolutionary Origins and Diversification of the Mycorrhizal Mutualists.</title>
        <authorList>
            <consortium name="DOE Joint Genome Institute"/>
            <consortium name="Mycorrhizal Genomics Consortium"/>
            <person name="Kohler A."/>
            <person name="Kuo A."/>
            <person name="Nagy L.G."/>
            <person name="Floudas D."/>
            <person name="Copeland A."/>
            <person name="Barry K.W."/>
            <person name="Cichocki N."/>
            <person name="Veneault-Fourrey C."/>
            <person name="LaButti K."/>
            <person name="Lindquist E.A."/>
            <person name="Lipzen A."/>
            <person name="Lundell T."/>
            <person name="Morin E."/>
            <person name="Murat C."/>
            <person name="Riley R."/>
            <person name="Ohm R."/>
            <person name="Sun H."/>
            <person name="Tunlid A."/>
            <person name="Henrissat B."/>
            <person name="Grigoriev I.V."/>
            <person name="Hibbett D.S."/>
            <person name="Martin F."/>
        </authorList>
    </citation>
    <scope>NUCLEOTIDE SEQUENCE [LARGE SCALE GENOMIC DNA]</scope>
    <source>
        <strain evidence="13">Foug A</strain>
    </source>
</reference>
<dbReference type="GO" id="GO:0015031">
    <property type="term" value="P:protein transport"/>
    <property type="evidence" value="ECO:0007669"/>
    <property type="project" value="UniProtKB-KW"/>
</dbReference>
<dbReference type="Proteomes" id="UP000053989">
    <property type="component" value="Unassembled WGS sequence"/>
</dbReference>
<dbReference type="Pfam" id="PF04733">
    <property type="entry name" value="Coatomer_E"/>
    <property type="match status" value="1"/>
</dbReference>
<dbReference type="PANTHER" id="PTHR10805">
    <property type="entry name" value="COATOMER SUBUNIT EPSILON"/>
    <property type="match status" value="1"/>
</dbReference>
<keyword evidence="7" id="KW-0653">Protein transport</keyword>
<keyword evidence="10" id="KW-0968">Cytoplasmic vesicle</keyword>
<keyword evidence="9" id="KW-0472">Membrane</keyword>
<comment type="subcellular location">
    <subcellularLocation>
        <location evidence="2">Cytoplasmic vesicle</location>
        <location evidence="2">COPI-coated vesicle membrane</location>
        <topology evidence="2">Peripheral membrane protein</topology>
        <orientation evidence="2">Cytoplasmic side</orientation>
    </subcellularLocation>
    <subcellularLocation>
        <location evidence="1">Golgi apparatus membrane</location>
        <topology evidence="1">Peripheral membrane protein</topology>
        <orientation evidence="1">Cytoplasmic side</orientation>
    </subcellularLocation>
</comment>
<feature type="coiled-coil region" evidence="11">
    <location>
        <begin position="220"/>
        <end position="247"/>
    </location>
</feature>
<keyword evidence="13" id="KW-1185">Reference proteome</keyword>
<dbReference type="HOGENOM" id="CLU_049363_2_0_1"/>
<gene>
    <name evidence="12" type="ORF">SCLCIDRAFT_1223749</name>
</gene>
<keyword evidence="5" id="KW-0963">Cytoplasm</keyword>
<dbReference type="EMBL" id="KN822210">
    <property type="protein sequence ID" value="KIM52470.1"/>
    <property type="molecule type" value="Genomic_DNA"/>
</dbReference>
<evidence type="ECO:0000256" key="8">
    <source>
        <dbReference type="ARBA" id="ARBA00023034"/>
    </source>
</evidence>
<evidence type="ECO:0000313" key="13">
    <source>
        <dbReference type="Proteomes" id="UP000053989"/>
    </source>
</evidence>
<evidence type="ECO:0000256" key="10">
    <source>
        <dbReference type="ARBA" id="ARBA00023329"/>
    </source>
</evidence>
<keyword evidence="4" id="KW-0813">Transport</keyword>
<dbReference type="GO" id="GO:0006891">
    <property type="term" value="P:intra-Golgi vesicle-mediated transport"/>
    <property type="evidence" value="ECO:0007669"/>
    <property type="project" value="TreeGrafter"/>
</dbReference>
<name>A0A0C3CV76_9AGAM</name>
<evidence type="ECO:0000256" key="4">
    <source>
        <dbReference type="ARBA" id="ARBA00022448"/>
    </source>
</evidence>
<sequence>MDSSELYHIKQQFTLGAYPALANTPVPDPNSPDYVPTLVYKARACLALNDPASALALVPEDTDSVALRAVAALAKGDEGLETLRDLCVEIEGEGDEEFSKWDVDTVRVLAATAFLRSGEIEEALETLSDAEKASDETSALLCQIYFTLSRPSVAQKILSSALRSNPDSLVLQKVEATLSLVTAAQNLSGEPYSTAISFYTEQLANPSVSSAALLVGRGVARILRGELSAARSDLEEAENILTRAQSKPGMGDVLAAMTVAAGLGTGKRTEADEIWSRLCSEHPTHPMVTDLSAKAELFDTCAAKFQPPPRATASA</sequence>
<organism evidence="12 13">
    <name type="scientific">Scleroderma citrinum Foug A</name>
    <dbReference type="NCBI Taxonomy" id="1036808"/>
    <lineage>
        <taxon>Eukaryota</taxon>
        <taxon>Fungi</taxon>
        <taxon>Dikarya</taxon>
        <taxon>Basidiomycota</taxon>
        <taxon>Agaricomycotina</taxon>
        <taxon>Agaricomycetes</taxon>
        <taxon>Agaricomycetidae</taxon>
        <taxon>Boletales</taxon>
        <taxon>Sclerodermatineae</taxon>
        <taxon>Sclerodermataceae</taxon>
        <taxon>Scleroderma</taxon>
    </lineage>
</organism>
<accession>A0A0C3CV76</accession>
<reference evidence="12 13" key="1">
    <citation type="submission" date="2014-04" db="EMBL/GenBank/DDBJ databases">
        <authorList>
            <consortium name="DOE Joint Genome Institute"/>
            <person name="Kuo A."/>
            <person name="Kohler A."/>
            <person name="Nagy L.G."/>
            <person name="Floudas D."/>
            <person name="Copeland A."/>
            <person name="Barry K.W."/>
            <person name="Cichocki N."/>
            <person name="Veneault-Fourrey C."/>
            <person name="LaButti K."/>
            <person name="Lindquist E.A."/>
            <person name="Lipzen A."/>
            <person name="Lundell T."/>
            <person name="Morin E."/>
            <person name="Murat C."/>
            <person name="Sun H."/>
            <person name="Tunlid A."/>
            <person name="Henrissat B."/>
            <person name="Grigoriev I.V."/>
            <person name="Hibbett D.S."/>
            <person name="Martin F."/>
            <person name="Nordberg H.P."/>
            <person name="Cantor M.N."/>
            <person name="Hua S.X."/>
        </authorList>
    </citation>
    <scope>NUCLEOTIDE SEQUENCE [LARGE SCALE GENOMIC DNA]</scope>
    <source>
        <strain evidence="12 13">Foug A</strain>
    </source>
</reference>
<dbReference type="GO" id="GO:0005198">
    <property type="term" value="F:structural molecule activity"/>
    <property type="evidence" value="ECO:0007669"/>
    <property type="project" value="InterPro"/>
</dbReference>
<evidence type="ECO:0000256" key="2">
    <source>
        <dbReference type="ARBA" id="ARBA00004347"/>
    </source>
</evidence>
<evidence type="ECO:0000313" key="12">
    <source>
        <dbReference type="EMBL" id="KIM52470.1"/>
    </source>
</evidence>
<dbReference type="InterPro" id="IPR011990">
    <property type="entry name" value="TPR-like_helical_dom_sf"/>
</dbReference>
<keyword evidence="6" id="KW-0931">ER-Golgi transport</keyword>
<proteinExistence type="inferred from homology"/>
<keyword evidence="8" id="KW-0333">Golgi apparatus</keyword>